<dbReference type="Gene3D" id="3.30.428.10">
    <property type="entry name" value="HIT-like"/>
    <property type="match status" value="1"/>
</dbReference>
<reference evidence="2 3" key="1">
    <citation type="submission" date="2015-05" db="EMBL/GenBank/DDBJ databases">
        <title>Draft Genome assembly of Streptomyces showdoensis.</title>
        <authorList>
            <person name="Thapa K.K."/>
            <person name="Metsa-Ketela M."/>
        </authorList>
    </citation>
    <scope>NUCLEOTIDE SEQUENCE [LARGE SCALE GENOMIC DNA]</scope>
    <source>
        <strain evidence="2 3">ATCC 15227</strain>
    </source>
</reference>
<dbReference type="InterPro" id="IPR036265">
    <property type="entry name" value="HIT-like_sf"/>
</dbReference>
<evidence type="ECO:0000313" key="2">
    <source>
        <dbReference type="EMBL" id="KKZ75032.1"/>
    </source>
</evidence>
<dbReference type="EMBL" id="LAQS01000005">
    <property type="protein sequence ID" value="KKZ75032.1"/>
    <property type="molecule type" value="Genomic_DNA"/>
</dbReference>
<dbReference type="GO" id="GO:0003824">
    <property type="term" value="F:catalytic activity"/>
    <property type="evidence" value="ECO:0007669"/>
    <property type="project" value="InterPro"/>
</dbReference>
<feature type="domain" description="HIT" evidence="1">
    <location>
        <begin position="33"/>
        <end position="104"/>
    </location>
</feature>
<sequence>MNDRLGAAERGENPTVLARMRTGWAVIGDVQHLPGYCLLLYAGQADHLTDLPRPERARFLFDLSLLGEAVEAACRRHDSDFRRLNYEVLGNSWEHLHGHVHARYDWEPPALRHGPVWRYGSERTDPVHRLDARHDELRAAITGELTKLLPDAYETS</sequence>
<dbReference type="AlphaFoldDB" id="A0A2P2GU57"/>
<gene>
    <name evidence="2" type="ORF">VO63_04265</name>
</gene>
<accession>A0A2P2GU57</accession>
<dbReference type="RefSeq" id="WP_046906155.1">
    <property type="nucleotide sequence ID" value="NZ_BAAAXG010000019.1"/>
</dbReference>
<dbReference type="InterPro" id="IPR011146">
    <property type="entry name" value="HIT-like"/>
</dbReference>
<comment type="caution">
    <text evidence="2">The sequence shown here is derived from an EMBL/GenBank/DDBJ whole genome shotgun (WGS) entry which is preliminary data.</text>
</comment>
<dbReference type="Pfam" id="PF01230">
    <property type="entry name" value="HIT"/>
    <property type="match status" value="1"/>
</dbReference>
<dbReference type="SUPFAM" id="SSF54197">
    <property type="entry name" value="HIT-like"/>
    <property type="match status" value="1"/>
</dbReference>
<name>A0A2P2GU57_STREW</name>
<keyword evidence="3" id="KW-1185">Reference proteome</keyword>
<dbReference type="Proteomes" id="UP000265325">
    <property type="component" value="Unassembled WGS sequence"/>
</dbReference>
<proteinExistence type="predicted"/>
<evidence type="ECO:0000313" key="3">
    <source>
        <dbReference type="Proteomes" id="UP000265325"/>
    </source>
</evidence>
<evidence type="ECO:0000259" key="1">
    <source>
        <dbReference type="Pfam" id="PF01230"/>
    </source>
</evidence>
<organism evidence="2 3">
    <name type="scientific">Streptomyces showdoensis</name>
    <dbReference type="NCBI Taxonomy" id="68268"/>
    <lineage>
        <taxon>Bacteria</taxon>
        <taxon>Bacillati</taxon>
        <taxon>Actinomycetota</taxon>
        <taxon>Actinomycetes</taxon>
        <taxon>Kitasatosporales</taxon>
        <taxon>Streptomycetaceae</taxon>
        <taxon>Streptomyces</taxon>
    </lineage>
</organism>
<protein>
    <recommendedName>
        <fullName evidence="1">HIT domain-containing protein</fullName>
    </recommendedName>
</protein>
<dbReference type="OrthoDB" id="9784774at2"/>